<dbReference type="Gene3D" id="3.10.490.10">
    <property type="entry name" value="Gamma-glutamyl cyclotransferase-like"/>
    <property type="match status" value="1"/>
</dbReference>
<keyword evidence="8" id="KW-1185">Reference proteome</keyword>
<dbReference type="EMBL" id="KV016294">
    <property type="protein sequence ID" value="KZV19801.1"/>
    <property type="molecule type" value="Genomic_DNA"/>
</dbReference>
<evidence type="ECO:0000259" key="6">
    <source>
        <dbReference type="Pfam" id="PF06094"/>
    </source>
</evidence>
<reference evidence="7 8" key="1">
    <citation type="journal article" date="2015" name="Proc. Natl. Acad. Sci. U.S.A.">
        <title>The resurrection genome of Boea hygrometrica: A blueprint for survival of dehydration.</title>
        <authorList>
            <person name="Xiao L."/>
            <person name="Yang G."/>
            <person name="Zhang L."/>
            <person name="Yang X."/>
            <person name="Zhao S."/>
            <person name="Ji Z."/>
            <person name="Zhou Q."/>
            <person name="Hu M."/>
            <person name="Wang Y."/>
            <person name="Chen M."/>
            <person name="Xu Y."/>
            <person name="Jin H."/>
            <person name="Xiao X."/>
            <person name="Hu G."/>
            <person name="Bao F."/>
            <person name="Hu Y."/>
            <person name="Wan P."/>
            <person name="Li L."/>
            <person name="Deng X."/>
            <person name="Kuang T."/>
            <person name="Xiang C."/>
            <person name="Zhu J.K."/>
            <person name="Oliver M.J."/>
            <person name="He Y."/>
        </authorList>
    </citation>
    <scope>NUCLEOTIDE SEQUENCE [LARGE SCALE GENOMIC DNA]</scope>
    <source>
        <strain evidence="8">cv. XS01</strain>
    </source>
</reference>
<accession>A0A2Z7AKT3</accession>
<dbReference type="Gene3D" id="6.10.250.210">
    <property type="match status" value="1"/>
</dbReference>
<dbReference type="InterPro" id="IPR013024">
    <property type="entry name" value="GGCT-like"/>
</dbReference>
<dbReference type="InterPro" id="IPR036568">
    <property type="entry name" value="GGCT-like_sf"/>
</dbReference>
<evidence type="ECO:0000313" key="8">
    <source>
        <dbReference type="Proteomes" id="UP000250235"/>
    </source>
</evidence>
<dbReference type="SUPFAM" id="SSF110857">
    <property type="entry name" value="Gamma-glutamyl cyclotransferase-like"/>
    <property type="match status" value="1"/>
</dbReference>
<evidence type="ECO:0000313" key="7">
    <source>
        <dbReference type="EMBL" id="KZV19801.1"/>
    </source>
</evidence>
<dbReference type="CDD" id="cd06661">
    <property type="entry name" value="GGCT_like"/>
    <property type="match status" value="1"/>
</dbReference>
<keyword evidence="4" id="KW-0012">Acyltransferase</keyword>
<proteinExistence type="inferred from homology"/>
<dbReference type="InterPro" id="IPR009288">
    <property type="entry name" value="AIG2-like_dom"/>
</dbReference>
<evidence type="ECO:0000256" key="2">
    <source>
        <dbReference type="ARBA" id="ARBA00008861"/>
    </source>
</evidence>
<keyword evidence="3" id="KW-0808">Transferase</keyword>
<evidence type="ECO:0000256" key="5">
    <source>
        <dbReference type="ARBA" id="ARBA00030602"/>
    </source>
</evidence>
<evidence type="ECO:0000256" key="1">
    <source>
        <dbReference type="ARBA" id="ARBA00002782"/>
    </source>
</evidence>
<dbReference type="Proteomes" id="UP000250235">
    <property type="component" value="Unassembled WGS sequence"/>
</dbReference>
<evidence type="ECO:0000256" key="4">
    <source>
        <dbReference type="ARBA" id="ARBA00023315"/>
    </source>
</evidence>
<dbReference type="Pfam" id="PF06094">
    <property type="entry name" value="GGACT"/>
    <property type="match status" value="1"/>
</dbReference>
<dbReference type="GO" id="GO:0016746">
    <property type="term" value="F:acyltransferase activity"/>
    <property type="evidence" value="ECO:0007669"/>
    <property type="project" value="UniProtKB-KW"/>
</dbReference>
<gene>
    <name evidence="7" type="ORF">F511_18800</name>
</gene>
<comment type="function">
    <text evidence="1">Putative gamma-glutamylcyclotransferase.</text>
</comment>
<dbReference type="AlphaFoldDB" id="A0A2Z7AKT3"/>
<comment type="similarity">
    <text evidence="2">Belongs to the gamma-glutamylcyclotransferase family.</text>
</comment>
<name>A0A2Z7AKT3_9LAMI</name>
<dbReference type="PANTHER" id="PTHR31544:SF2">
    <property type="entry name" value="AIG2-LIKE PROTEIN D"/>
    <property type="match status" value="1"/>
</dbReference>
<dbReference type="OrthoDB" id="1044435at2759"/>
<organism evidence="7 8">
    <name type="scientific">Dorcoceras hygrometricum</name>
    <dbReference type="NCBI Taxonomy" id="472368"/>
    <lineage>
        <taxon>Eukaryota</taxon>
        <taxon>Viridiplantae</taxon>
        <taxon>Streptophyta</taxon>
        <taxon>Embryophyta</taxon>
        <taxon>Tracheophyta</taxon>
        <taxon>Spermatophyta</taxon>
        <taxon>Magnoliopsida</taxon>
        <taxon>eudicotyledons</taxon>
        <taxon>Gunneridae</taxon>
        <taxon>Pentapetalae</taxon>
        <taxon>asterids</taxon>
        <taxon>lamiids</taxon>
        <taxon>Lamiales</taxon>
        <taxon>Gesneriaceae</taxon>
        <taxon>Didymocarpoideae</taxon>
        <taxon>Trichosporeae</taxon>
        <taxon>Loxocarpinae</taxon>
        <taxon>Dorcoceras</taxon>
    </lineage>
</organism>
<protein>
    <recommendedName>
        <fullName evidence="5">Putative gamma-glutamylcyclotransferase</fullName>
    </recommendedName>
</protein>
<dbReference type="InterPro" id="IPR045038">
    <property type="entry name" value="AIG2-like"/>
</dbReference>
<evidence type="ECO:0000256" key="3">
    <source>
        <dbReference type="ARBA" id="ARBA00022679"/>
    </source>
</evidence>
<feature type="domain" description="Gamma-glutamylcyclotransferase AIG2-like" evidence="6">
    <location>
        <begin position="8"/>
        <end position="119"/>
    </location>
</feature>
<dbReference type="PANTHER" id="PTHR31544">
    <property type="entry name" value="AIG2-LIKE PROTEIN D"/>
    <property type="match status" value="1"/>
</dbReference>
<sequence>MGTNPTNVFVYGSLLSDDVVSALLSRVPPSSPAILPNYHRFSIKGVVYPAIIPVEDKKVTGKVLLGITPRELHILDTFEDIEYERKTVDVLLTDSNETLQTDTYVWQNKTDPNLYGEWDFEEWKKLHSKDFLKMTAEFKEELELPDSKTRVAAYESFYQGLASIP</sequence>